<comment type="caution">
    <text evidence="5">The sequence shown here is derived from an EMBL/GenBank/DDBJ whole genome shotgun (WGS) entry which is preliminary data.</text>
</comment>
<feature type="chain" id="PRO_5045013516" description="Carboxylic ester hydrolase" evidence="3">
    <location>
        <begin position="24"/>
        <end position="527"/>
    </location>
</feature>
<dbReference type="EC" id="3.1.1.-" evidence="3"/>
<dbReference type="SUPFAM" id="SSF53474">
    <property type="entry name" value="alpha/beta-Hydrolases"/>
    <property type="match status" value="1"/>
</dbReference>
<dbReference type="InterPro" id="IPR002018">
    <property type="entry name" value="CarbesteraseB"/>
</dbReference>
<evidence type="ECO:0000259" key="4">
    <source>
        <dbReference type="Pfam" id="PF00135"/>
    </source>
</evidence>
<keyword evidence="3" id="KW-0732">Signal</keyword>
<sequence>MKKTIILVAGLTLGMLQSHLSIAEESAMQTTTEITIKSGQLKGLSNEGVTSFYNIPYAKNPFDQERRFQAPQAYGRWDGVLDATAAGQPVPQPSRGREVSLVGAPGDLTLNIWTPTKALPTNTLPTQEPTSAAKLPVMVWLPGGAFIREDAAEQVYNGSQFAKNDVLVVTVNYRVGVDGFMHLEGAPDNRGLLDQIMAIEWVKNNIAGFGGDADQITIAGQSAGAESVAILLGTPKAQGLFQKAIMQSPPMQFFTPDEATRISASFAQKLEIPATIEALSAVPYDKLVATVLDMGNSIRNHDEWGMISWGGTAFLPVADGEIVAGSPMESIARVSSEIPVIVGSTDQEARLYLVPSGVVDRTSEATRARFLTDLSLNGEPLAVYAKQGTEHSVGDSYAEVQSDFTFRMPALHIAEKLTQNGNNVWHYNFSWSSPAFGGKLGAAHFVDVPFMFNNIDTPQASFFLGGQQPTELAQRMHTEWTRFIKSGKPGWTQYNLDTRPVMRFDTQSEQIDNPAEAKRQLWENYRF</sequence>
<feature type="domain" description="Carboxylesterase type B" evidence="4">
    <location>
        <begin position="32"/>
        <end position="518"/>
    </location>
</feature>
<reference evidence="5 6" key="1">
    <citation type="submission" date="2021-02" db="EMBL/GenBank/DDBJ databases">
        <title>A novel species of genus Amphritea isolated from a fishpond in China.</title>
        <authorList>
            <person name="Lu H."/>
        </authorList>
    </citation>
    <scope>NUCLEOTIDE SEQUENCE [LARGE SCALE GENOMIC DNA]</scope>
    <source>
        <strain evidence="5 6">RP18W</strain>
    </source>
</reference>
<keyword evidence="2 3" id="KW-0378">Hydrolase</keyword>
<dbReference type="Pfam" id="PF00135">
    <property type="entry name" value="COesterase"/>
    <property type="match status" value="1"/>
</dbReference>
<dbReference type="InterPro" id="IPR029058">
    <property type="entry name" value="AB_hydrolase_fold"/>
</dbReference>
<dbReference type="RefSeq" id="WP_205211452.1">
    <property type="nucleotide sequence ID" value="NZ_JAFFZO010000027.1"/>
</dbReference>
<proteinExistence type="inferred from homology"/>
<dbReference type="InterPro" id="IPR019826">
    <property type="entry name" value="Carboxylesterase_B_AS"/>
</dbReference>
<dbReference type="Proteomes" id="UP000760472">
    <property type="component" value="Unassembled WGS sequence"/>
</dbReference>
<dbReference type="PROSITE" id="PS00122">
    <property type="entry name" value="CARBOXYLESTERASE_B_1"/>
    <property type="match status" value="1"/>
</dbReference>
<accession>A0ABS2W865</accession>
<organism evidence="5 6">
    <name type="scientific">Amphritea pacifica</name>
    <dbReference type="NCBI Taxonomy" id="2811233"/>
    <lineage>
        <taxon>Bacteria</taxon>
        <taxon>Pseudomonadati</taxon>
        <taxon>Pseudomonadota</taxon>
        <taxon>Gammaproteobacteria</taxon>
        <taxon>Oceanospirillales</taxon>
        <taxon>Oceanospirillaceae</taxon>
        <taxon>Amphritea</taxon>
    </lineage>
</organism>
<protein>
    <recommendedName>
        <fullName evidence="3">Carboxylic ester hydrolase</fullName>
        <ecNumber evidence="3">3.1.1.-</ecNumber>
    </recommendedName>
</protein>
<dbReference type="Gene3D" id="3.40.50.1820">
    <property type="entry name" value="alpha/beta hydrolase"/>
    <property type="match status" value="1"/>
</dbReference>
<dbReference type="InterPro" id="IPR050309">
    <property type="entry name" value="Type-B_Carboxylest/Lipase"/>
</dbReference>
<dbReference type="PANTHER" id="PTHR11559">
    <property type="entry name" value="CARBOXYLESTERASE"/>
    <property type="match status" value="1"/>
</dbReference>
<keyword evidence="6" id="KW-1185">Reference proteome</keyword>
<gene>
    <name evidence="5" type="ORF">JW498_10500</name>
</gene>
<name>A0ABS2W865_9GAMM</name>
<evidence type="ECO:0000256" key="3">
    <source>
        <dbReference type="RuleBase" id="RU361235"/>
    </source>
</evidence>
<evidence type="ECO:0000313" key="5">
    <source>
        <dbReference type="EMBL" id="MBN0987795.1"/>
    </source>
</evidence>
<feature type="signal peptide" evidence="3">
    <location>
        <begin position="1"/>
        <end position="23"/>
    </location>
</feature>
<evidence type="ECO:0000256" key="1">
    <source>
        <dbReference type="ARBA" id="ARBA00005964"/>
    </source>
</evidence>
<comment type="similarity">
    <text evidence="1 3">Belongs to the type-B carboxylesterase/lipase family.</text>
</comment>
<evidence type="ECO:0000313" key="6">
    <source>
        <dbReference type="Proteomes" id="UP000760472"/>
    </source>
</evidence>
<evidence type="ECO:0000256" key="2">
    <source>
        <dbReference type="ARBA" id="ARBA00022801"/>
    </source>
</evidence>
<dbReference type="EMBL" id="JAFFZP010000014">
    <property type="protein sequence ID" value="MBN0987795.1"/>
    <property type="molecule type" value="Genomic_DNA"/>
</dbReference>